<dbReference type="Gene3D" id="1.10.10.10">
    <property type="entry name" value="Winged helix-like DNA-binding domain superfamily/Winged helix DNA-binding domain"/>
    <property type="match status" value="1"/>
</dbReference>
<reference evidence="6 7" key="1">
    <citation type="submission" date="2017-09" db="EMBL/GenBank/DDBJ databases">
        <title>Pseudomonas abyssi sp. nov. isolated from Abyssopelagic Water.</title>
        <authorList>
            <person name="Wei Y."/>
        </authorList>
    </citation>
    <scope>NUCLEOTIDE SEQUENCE [LARGE SCALE GENOMIC DNA]</scope>
    <source>
        <strain evidence="6 7">MT5</strain>
    </source>
</reference>
<gene>
    <name evidence="6" type="ORF">CNQ84_13580</name>
</gene>
<dbReference type="RefSeq" id="WP_096005394.1">
    <property type="nucleotide sequence ID" value="NZ_NTMR01000017.1"/>
</dbReference>
<feature type="domain" description="HTH lysR-type" evidence="5">
    <location>
        <begin position="5"/>
        <end position="62"/>
    </location>
</feature>
<dbReference type="Gene3D" id="3.40.190.10">
    <property type="entry name" value="Periplasmic binding protein-like II"/>
    <property type="match status" value="2"/>
</dbReference>
<evidence type="ECO:0000256" key="4">
    <source>
        <dbReference type="ARBA" id="ARBA00023163"/>
    </source>
</evidence>
<dbReference type="InterPro" id="IPR036388">
    <property type="entry name" value="WH-like_DNA-bd_sf"/>
</dbReference>
<name>A0A2A3MFM6_9PSED</name>
<dbReference type="Proteomes" id="UP000242313">
    <property type="component" value="Unassembled WGS sequence"/>
</dbReference>
<dbReference type="GO" id="GO:0003700">
    <property type="term" value="F:DNA-binding transcription factor activity"/>
    <property type="evidence" value="ECO:0007669"/>
    <property type="project" value="InterPro"/>
</dbReference>
<keyword evidence="3" id="KW-0238">DNA-binding</keyword>
<comment type="similarity">
    <text evidence="1">Belongs to the LysR transcriptional regulatory family.</text>
</comment>
<evidence type="ECO:0000313" key="6">
    <source>
        <dbReference type="EMBL" id="PBK03608.1"/>
    </source>
</evidence>
<dbReference type="PROSITE" id="PS50931">
    <property type="entry name" value="HTH_LYSR"/>
    <property type="match status" value="1"/>
</dbReference>
<dbReference type="SUPFAM" id="SSF46785">
    <property type="entry name" value="Winged helix' DNA-binding domain"/>
    <property type="match status" value="1"/>
</dbReference>
<proteinExistence type="inferred from homology"/>
<organism evidence="6 7">
    <name type="scientific">Pseudomonas abyssi</name>
    <dbReference type="NCBI Taxonomy" id="170540"/>
    <lineage>
        <taxon>Bacteria</taxon>
        <taxon>Pseudomonadati</taxon>
        <taxon>Pseudomonadota</taxon>
        <taxon>Gammaproteobacteria</taxon>
        <taxon>Pseudomonadales</taxon>
        <taxon>Pseudomonadaceae</taxon>
        <taxon>Pseudomonas</taxon>
    </lineage>
</organism>
<comment type="caution">
    <text evidence="6">The sequence shown here is derived from an EMBL/GenBank/DDBJ whole genome shotgun (WGS) entry which is preliminary data.</text>
</comment>
<evidence type="ECO:0000256" key="1">
    <source>
        <dbReference type="ARBA" id="ARBA00009437"/>
    </source>
</evidence>
<evidence type="ECO:0000313" key="7">
    <source>
        <dbReference type="Proteomes" id="UP000242313"/>
    </source>
</evidence>
<keyword evidence="4" id="KW-0804">Transcription</keyword>
<dbReference type="EMBL" id="NTMR01000017">
    <property type="protein sequence ID" value="PBK03608.1"/>
    <property type="molecule type" value="Genomic_DNA"/>
</dbReference>
<dbReference type="PRINTS" id="PR00039">
    <property type="entry name" value="HTHLYSR"/>
</dbReference>
<keyword evidence="7" id="KW-1185">Reference proteome</keyword>
<evidence type="ECO:0000259" key="5">
    <source>
        <dbReference type="PROSITE" id="PS50931"/>
    </source>
</evidence>
<dbReference type="Pfam" id="PF03466">
    <property type="entry name" value="LysR_substrate"/>
    <property type="match status" value="1"/>
</dbReference>
<dbReference type="InterPro" id="IPR036390">
    <property type="entry name" value="WH_DNA-bd_sf"/>
</dbReference>
<dbReference type="PANTHER" id="PTHR30537">
    <property type="entry name" value="HTH-TYPE TRANSCRIPTIONAL REGULATOR"/>
    <property type="match status" value="1"/>
</dbReference>
<keyword evidence="2" id="KW-0805">Transcription regulation</keyword>
<dbReference type="AlphaFoldDB" id="A0A2A3MFM6"/>
<sequence length="300" mass="33221">MAKHPSLTALKAFEAAARHQSLTIAADELSVSQSAVSKHVQLVESHFGRRLFERKGPKLILTSEGMKFCKELGTAFKMLEAACLNVSRNDVLLRLKAPTSVSIRWLLGAVTDYHKKNSPGLVKLESAWMDIELIDFSKEPYDCAVQYGSGKFPSHWESIKLFSENLIPMRSPAYPYDPMAGNEVTLLHASHEKHDWDIWCRLTTEEPQLSIGDEQVFDTMDLALTAASRGFGVTIGDTQLAKADLEAGVLTTISGNPIPSGQGYFLVWPKSSSKEALILRFAKFLTESLSTGSRHIHSQE</sequence>
<dbReference type="SUPFAM" id="SSF53850">
    <property type="entry name" value="Periplasmic binding protein-like II"/>
    <property type="match status" value="1"/>
</dbReference>
<dbReference type="Pfam" id="PF00126">
    <property type="entry name" value="HTH_1"/>
    <property type="match status" value="1"/>
</dbReference>
<dbReference type="GO" id="GO:0006351">
    <property type="term" value="P:DNA-templated transcription"/>
    <property type="evidence" value="ECO:0007669"/>
    <property type="project" value="TreeGrafter"/>
</dbReference>
<dbReference type="GO" id="GO:0043565">
    <property type="term" value="F:sequence-specific DNA binding"/>
    <property type="evidence" value="ECO:0007669"/>
    <property type="project" value="TreeGrafter"/>
</dbReference>
<dbReference type="InterPro" id="IPR058163">
    <property type="entry name" value="LysR-type_TF_proteobact-type"/>
</dbReference>
<dbReference type="InterPro" id="IPR000847">
    <property type="entry name" value="LysR_HTH_N"/>
</dbReference>
<evidence type="ECO:0000256" key="2">
    <source>
        <dbReference type="ARBA" id="ARBA00023015"/>
    </source>
</evidence>
<dbReference type="InterPro" id="IPR005119">
    <property type="entry name" value="LysR_subst-bd"/>
</dbReference>
<accession>A0A2A3MFM6</accession>
<dbReference type="PANTHER" id="PTHR30537:SF26">
    <property type="entry name" value="GLYCINE CLEAVAGE SYSTEM TRANSCRIPTIONAL ACTIVATOR"/>
    <property type="match status" value="1"/>
</dbReference>
<protein>
    <submittedName>
        <fullName evidence="6">LysR family transcriptional regulator</fullName>
    </submittedName>
</protein>
<evidence type="ECO:0000256" key="3">
    <source>
        <dbReference type="ARBA" id="ARBA00023125"/>
    </source>
</evidence>